<dbReference type="SUPFAM" id="SSF161098">
    <property type="entry name" value="MetI-like"/>
    <property type="match status" value="1"/>
</dbReference>
<evidence type="ECO:0000256" key="8">
    <source>
        <dbReference type="SAM" id="MobiDB-lite"/>
    </source>
</evidence>
<feature type="compositionally biased region" description="Basic and acidic residues" evidence="8">
    <location>
        <begin position="338"/>
        <end position="349"/>
    </location>
</feature>
<proteinExistence type="inferred from homology"/>
<dbReference type="Proteomes" id="UP000595703">
    <property type="component" value="Chromosome"/>
</dbReference>
<feature type="transmembrane region" description="Helical" evidence="7">
    <location>
        <begin position="276"/>
        <end position="302"/>
    </location>
</feature>
<accession>A0A7U3V0C6</accession>
<evidence type="ECO:0000313" key="11">
    <source>
        <dbReference type="Proteomes" id="UP000595703"/>
    </source>
</evidence>
<comment type="similarity">
    <text evidence="7">Belongs to the binding-protein-dependent transport system permease family.</text>
</comment>
<evidence type="ECO:0000256" key="4">
    <source>
        <dbReference type="ARBA" id="ARBA00022692"/>
    </source>
</evidence>
<protein>
    <submittedName>
        <fullName evidence="10">Putative peptide ABC transporter permease</fullName>
    </submittedName>
</protein>
<evidence type="ECO:0000256" key="1">
    <source>
        <dbReference type="ARBA" id="ARBA00004651"/>
    </source>
</evidence>
<dbReference type="PANTHER" id="PTHR43163:SF6">
    <property type="entry name" value="DIPEPTIDE TRANSPORT SYSTEM PERMEASE PROTEIN DPPB-RELATED"/>
    <property type="match status" value="1"/>
</dbReference>
<dbReference type="InterPro" id="IPR035906">
    <property type="entry name" value="MetI-like_sf"/>
</dbReference>
<dbReference type="AlphaFoldDB" id="A0A7U3V0C6"/>
<dbReference type="Gene3D" id="1.10.3720.10">
    <property type="entry name" value="MetI-like"/>
    <property type="match status" value="1"/>
</dbReference>
<dbReference type="GO" id="GO:0055085">
    <property type="term" value="P:transmembrane transport"/>
    <property type="evidence" value="ECO:0007669"/>
    <property type="project" value="InterPro"/>
</dbReference>
<dbReference type="CDD" id="cd06261">
    <property type="entry name" value="TM_PBP2"/>
    <property type="match status" value="1"/>
</dbReference>
<dbReference type="PANTHER" id="PTHR43163">
    <property type="entry name" value="DIPEPTIDE TRANSPORT SYSTEM PERMEASE PROTEIN DPPB-RELATED"/>
    <property type="match status" value="1"/>
</dbReference>
<feature type="transmembrane region" description="Helical" evidence="7">
    <location>
        <begin position="172"/>
        <end position="195"/>
    </location>
</feature>
<keyword evidence="4 7" id="KW-0812">Transmembrane</keyword>
<dbReference type="InterPro" id="IPR000515">
    <property type="entry name" value="MetI-like"/>
</dbReference>
<reference evidence="10 11" key="4">
    <citation type="journal article" date="2020" name="Sci. Rep.">
        <title>beta-carboline chemical signals induce reveromycin production through a LuxR family regulator in Streptomyces sp. SN-593.</title>
        <authorList>
            <person name="Panthee S."/>
            <person name="Kito N."/>
            <person name="Hayashi T."/>
            <person name="Shimizu T."/>
            <person name="Ishikawa J."/>
            <person name="Hamamoto H."/>
            <person name="Osada H."/>
            <person name="Takahashi S."/>
        </authorList>
    </citation>
    <scope>NUCLEOTIDE SEQUENCE [LARGE SCALE GENOMIC DNA]</scope>
    <source>
        <strain evidence="10 11">SN-593</strain>
    </source>
</reference>
<dbReference type="Pfam" id="PF00528">
    <property type="entry name" value="BPD_transp_1"/>
    <property type="match status" value="1"/>
</dbReference>
<feature type="transmembrane region" description="Helical" evidence="7">
    <location>
        <begin position="12"/>
        <end position="30"/>
    </location>
</feature>
<feature type="region of interest" description="Disordered" evidence="8">
    <location>
        <begin position="319"/>
        <end position="349"/>
    </location>
</feature>
<keyword evidence="5 7" id="KW-1133">Transmembrane helix</keyword>
<organism evidence="10 11">
    <name type="scientific">Actinacidiphila reveromycinica</name>
    <dbReference type="NCBI Taxonomy" id="659352"/>
    <lineage>
        <taxon>Bacteria</taxon>
        <taxon>Bacillati</taxon>
        <taxon>Actinomycetota</taxon>
        <taxon>Actinomycetes</taxon>
        <taxon>Kitasatosporales</taxon>
        <taxon>Streptomycetaceae</taxon>
        <taxon>Actinacidiphila</taxon>
    </lineage>
</organism>
<feature type="transmembrane region" description="Helical" evidence="7">
    <location>
        <begin position="137"/>
        <end position="160"/>
    </location>
</feature>
<dbReference type="RefSeq" id="WP_202237895.1">
    <property type="nucleotide sequence ID" value="NZ_AP018365.1"/>
</dbReference>
<reference evidence="10 11" key="2">
    <citation type="journal article" date="2011" name="J. Antibiot.">
        <title>Furaquinocins I and J: novel polyketide isoprenoid hybrid compounds from Streptomyces reveromyceticus SN-593.</title>
        <authorList>
            <person name="Panthee S."/>
            <person name="Takahashi S."/>
            <person name="Takagi H."/>
            <person name="Nogawa T."/>
            <person name="Oowada E."/>
            <person name="Uramoto M."/>
            <person name="Osada H."/>
        </authorList>
    </citation>
    <scope>NUCLEOTIDE SEQUENCE [LARGE SCALE GENOMIC DNA]</scope>
    <source>
        <strain evidence="10 11">SN-593</strain>
    </source>
</reference>
<dbReference type="GO" id="GO:0005886">
    <property type="term" value="C:plasma membrane"/>
    <property type="evidence" value="ECO:0007669"/>
    <property type="project" value="UniProtKB-SubCell"/>
</dbReference>
<evidence type="ECO:0000256" key="7">
    <source>
        <dbReference type="RuleBase" id="RU363032"/>
    </source>
</evidence>
<evidence type="ECO:0000259" key="9">
    <source>
        <dbReference type="PROSITE" id="PS50928"/>
    </source>
</evidence>
<sequence length="349" mass="37685">MGSYILKRLAQALAVLWAAYTLSFILLSVLPGDAIRNRINAPDSLMTPQQAQTLLDYYGSNRPLVEQYFRDLYGLFTGDLGYSITNGGKVWSLLTLNLPSTAKLTGLGLVFGLVFAVIVALLINYAKFGWLRDVFSFLPALFTSVPIFVIGIVVLNVFAFDLHVIPPVDDHTFTALIAPAATVGLVVSGPLAQVLSNSIRLTRGQPFVHVMHAKGAGEGYIFRKDILRNSLLPVLTLLGLTIGELLAGAVVTETVYGRAGLGQLIVTSVNTQDLPVVQGIVLLTTAIYVTVNFFTDIVYTVIDPRIALDAKTTRVTRARRAATAQEPGTFPAEAAEPSDTRDPVEVARP</sequence>
<evidence type="ECO:0000256" key="3">
    <source>
        <dbReference type="ARBA" id="ARBA00022475"/>
    </source>
</evidence>
<evidence type="ECO:0000256" key="5">
    <source>
        <dbReference type="ARBA" id="ARBA00022989"/>
    </source>
</evidence>
<comment type="subcellular location">
    <subcellularLocation>
        <location evidence="1 7">Cell membrane</location>
        <topology evidence="1 7">Multi-pass membrane protein</topology>
    </subcellularLocation>
</comment>
<dbReference type="PROSITE" id="PS50928">
    <property type="entry name" value="ABC_TM1"/>
    <property type="match status" value="1"/>
</dbReference>
<keyword evidence="2 7" id="KW-0813">Transport</keyword>
<dbReference type="KEGG" id="arev:RVR_9741"/>
<dbReference type="EMBL" id="AP018365">
    <property type="protein sequence ID" value="BBB02038.1"/>
    <property type="molecule type" value="Genomic_DNA"/>
</dbReference>
<reference evidence="10 11" key="1">
    <citation type="journal article" date="2010" name="J. Bacteriol.">
        <title>Biochemical characterization of a novel indole prenyltransferase from Streptomyces sp. SN-593.</title>
        <authorList>
            <person name="Takahashi S."/>
            <person name="Takagi H."/>
            <person name="Toyoda A."/>
            <person name="Uramoto M."/>
            <person name="Nogawa T."/>
            <person name="Ueki M."/>
            <person name="Sakaki Y."/>
            <person name="Osada H."/>
        </authorList>
    </citation>
    <scope>NUCLEOTIDE SEQUENCE [LARGE SCALE GENOMIC DNA]</scope>
    <source>
        <strain evidence="10 11">SN-593</strain>
    </source>
</reference>
<keyword evidence="6 7" id="KW-0472">Membrane</keyword>
<feature type="transmembrane region" description="Helical" evidence="7">
    <location>
        <begin position="231"/>
        <end position="256"/>
    </location>
</feature>
<reference evidence="10 11" key="3">
    <citation type="journal article" date="2011" name="Nat. Chem. Biol.">
        <title>Reveromycin A biosynthesis uses RevG and RevJ for stereospecific spiroacetal formation.</title>
        <authorList>
            <person name="Takahashi S."/>
            <person name="Toyoda A."/>
            <person name="Sekiyama Y."/>
            <person name="Takagi H."/>
            <person name="Nogawa T."/>
            <person name="Uramoto M."/>
            <person name="Suzuki R."/>
            <person name="Koshino H."/>
            <person name="Kumano T."/>
            <person name="Panthee S."/>
            <person name="Dairi T."/>
            <person name="Ishikawa J."/>
            <person name="Ikeda H."/>
            <person name="Sakaki Y."/>
            <person name="Osada H."/>
        </authorList>
    </citation>
    <scope>NUCLEOTIDE SEQUENCE [LARGE SCALE GENOMIC DNA]</scope>
    <source>
        <strain evidence="10 11">SN-593</strain>
    </source>
</reference>
<evidence type="ECO:0000256" key="6">
    <source>
        <dbReference type="ARBA" id="ARBA00023136"/>
    </source>
</evidence>
<evidence type="ECO:0000256" key="2">
    <source>
        <dbReference type="ARBA" id="ARBA00022448"/>
    </source>
</evidence>
<name>A0A7U3V0C6_9ACTN</name>
<keyword evidence="11" id="KW-1185">Reference proteome</keyword>
<feature type="domain" description="ABC transmembrane type-1" evidence="9">
    <location>
        <begin position="98"/>
        <end position="295"/>
    </location>
</feature>
<keyword evidence="3" id="KW-1003">Cell membrane</keyword>
<evidence type="ECO:0000313" key="10">
    <source>
        <dbReference type="EMBL" id="BBB02038.1"/>
    </source>
</evidence>
<feature type="transmembrane region" description="Helical" evidence="7">
    <location>
        <begin position="104"/>
        <end position="125"/>
    </location>
</feature>
<gene>
    <name evidence="10" type="ORF">RVR_9741</name>
</gene>